<dbReference type="PANTHER" id="PTHR42659:SF2">
    <property type="entry name" value="XANTHINE DEHYDROGENASE SUBUNIT C-RELATED"/>
    <property type="match status" value="1"/>
</dbReference>
<reference evidence="5" key="1">
    <citation type="submission" date="2020-05" db="EMBL/GenBank/DDBJ databases">
        <authorList>
            <person name="Chiriac C."/>
            <person name="Salcher M."/>
            <person name="Ghai R."/>
            <person name="Kavagutti S V."/>
        </authorList>
    </citation>
    <scope>NUCLEOTIDE SEQUENCE</scope>
</reference>
<organism evidence="5">
    <name type="scientific">freshwater metagenome</name>
    <dbReference type="NCBI Taxonomy" id="449393"/>
    <lineage>
        <taxon>unclassified sequences</taxon>
        <taxon>metagenomes</taxon>
        <taxon>ecological metagenomes</taxon>
    </lineage>
</organism>
<dbReference type="InterPro" id="IPR036318">
    <property type="entry name" value="FAD-bd_PCMH-like_sf"/>
</dbReference>
<evidence type="ECO:0000256" key="1">
    <source>
        <dbReference type="ARBA" id="ARBA00022630"/>
    </source>
</evidence>
<proteinExistence type="predicted"/>
<dbReference type="InterPro" id="IPR016167">
    <property type="entry name" value="FAD-bd_PCMH_sub1"/>
</dbReference>
<dbReference type="SUPFAM" id="SSF55447">
    <property type="entry name" value="CO dehydrogenase flavoprotein C-terminal domain-like"/>
    <property type="match status" value="1"/>
</dbReference>
<evidence type="ECO:0000256" key="3">
    <source>
        <dbReference type="ARBA" id="ARBA00023002"/>
    </source>
</evidence>
<dbReference type="EMBL" id="CAESAO010000195">
    <property type="protein sequence ID" value="CAB4347163.1"/>
    <property type="molecule type" value="Genomic_DNA"/>
</dbReference>
<dbReference type="InterPro" id="IPR016166">
    <property type="entry name" value="FAD-bd_PCMH"/>
</dbReference>
<dbReference type="GO" id="GO:0071949">
    <property type="term" value="F:FAD binding"/>
    <property type="evidence" value="ECO:0007669"/>
    <property type="project" value="InterPro"/>
</dbReference>
<accession>A0A6J6A617</accession>
<keyword evidence="3" id="KW-0560">Oxidoreductase</keyword>
<dbReference type="InterPro" id="IPR002346">
    <property type="entry name" value="Mopterin_DH_FAD-bd"/>
</dbReference>
<evidence type="ECO:0000259" key="4">
    <source>
        <dbReference type="PROSITE" id="PS51387"/>
    </source>
</evidence>
<dbReference type="Pfam" id="PF00941">
    <property type="entry name" value="FAD_binding_5"/>
    <property type="match status" value="1"/>
</dbReference>
<evidence type="ECO:0000313" key="5">
    <source>
        <dbReference type="EMBL" id="CAB4347163.1"/>
    </source>
</evidence>
<dbReference type="Gene3D" id="3.30.465.10">
    <property type="match status" value="1"/>
</dbReference>
<dbReference type="SUPFAM" id="SSF56176">
    <property type="entry name" value="FAD-binding/transporter-associated domain-like"/>
    <property type="match status" value="1"/>
</dbReference>
<dbReference type="InterPro" id="IPR036683">
    <property type="entry name" value="CO_DH_flav_C_dom_sf"/>
</dbReference>
<keyword evidence="1" id="KW-0285">Flavoprotein</keyword>
<dbReference type="Pfam" id="PF03450">
    <property type="entry name" value="CO_deh_flav_C"/>
    <property type="match status" value="1"/>
</dbReference>
<dbReference type="InterPro" id="IPR051312">
    <property type="entry name" value="Diverse_Substr_Oxidored"/>
</dbReference>
<gene>
    <name evidence="5" type="ORF">UFOPK3522_01590</name>
</gene>
<dbReference type="Gene3D" id="3.30.43.10">
    <property type="entry name" value="Uridine Diphospho-n-acetylenolpyruvylglucosamine Reductase, domain 2"/>
    <property type="match status" value="1"/>
</dbReference>
<evidence type="ECO:0000256" key="2">
    <source>
        <dbReference type="ARBA" id="ARBA00022827"/>
    </source>
</evidence>
<dbReference type="InterPro" id="IPR016169">
    <property type="entry name" value="FAD-bd_PCMH_sub2"/>
</dbReference>
<dbReference type="SMART" id="SM01092">
    <property type="entry name" value="CO_deh_flav_C"/>
    <property type="match status" value="1"/>
</dbReference>
<dbReference type="AlphaFoldDB" id="A0A6J6A617"/>
<dbReference type="InterPro" id="IPR005107">
    <property type="entry name" value="CO_DH_flav_C"/>
</dbReference>
<dbReference type="GO" id="GO:0016491">
    <property type="term" value="F:oxidoreductase activity"/>
    <property type="evidence" value="ECO:0007669"/>
    <property type="project" value="UniProtKB-KW"/>
</dbReference>
<dbReference type="Gene3D" id="3.30.390.50">
    <property type="entry name" value="CO dehydrogenase flavoprotein, C-terminal domain"/>
    <property type="match status" value="1"/>
</dbReference>
<sequence length="297" mass="31060">MKPAPFDYVRAGHPDQALELLASAGDEAKLLAGGQSLIPMLNFRLARPALLIDIGRLGELSYISRQDGTLRIGATTRQAQLERSKLVSDGWPLLARAIGWVAHPQIRSVGTVGGSVAHADPAAELPVACSVLEARMTVAGRSGKREISADDFFVTHLTSAIEADEMLLEIAIPAAPDGAGQSFVEYSRRHGDFALGGAAVVMPLDAEGRCVGVRITLMTAAPVPWRARTAEKLLEGAAPELAVLSAAAEAAASEINPTGDIHGDSSYRKALARTLCLQALTEAAATATPPNATGMDQ</sequence>
<dbReference type="PROSITE" id="PS51387">
    <property type="entry name" value="FAD_PCMH"/>
    <property type="match status" value="1"/>
</dbReference>
<feature type="domain" description="FAD-binding PCMH-type" evidence="4">
    <location>
        <begin position="1"/>
        <end position="177"/>
    </location>
</feature>
<protein>
    <submittedName>
        <fullName evidence="5">Unannotated protein</fullName>
    </submittedName>
</protein>
<dbReference type="PANTHER" id="PTHR42659">
    <property type="entry name" value="XANTHINE DEHYDROGENASE SUBUNIT C-RELATED"/>
    <property type="match status" value="1"/>
</dbReference>
<keyword evidence="2" id="KW-0274">FAD</keyword>
<name>A0A6J6A617_9ZZZZ</name>